<evidence type="ECO:0000313" key="1">
    <source>
        <dbReference type="EMBL" id="TGD70983.1"/>
    </source>
</evidence>
<dbReference type="AlphaFoldDB" id="A0A4Z0LU89"/>
<keyword evidence="2" id="KW-1185">Reference proteome</keyword>
<gene>
    <name evidence="1" type="ORF">E4634_20505</name>
</gene>
<dbReference type="EMBL" id="SRLE01000017">
    <property type="protein sequence ID" value="TGD70983.1"/>
    <property type="molecule type" value="Genomic_DNA"/>
</dbReference>
<protein>
    <submittedName>
        <fullName evidence="1">Uncharacterized protein</fullName>
    </submittedName>
</protein>
<sequence length="166" mass="18206">MSGELQSSHRAGRRRLVYLAVALLGACASMQSYHPQPGDAFLVDDRQLLSTVNDSDASVVAVARIDDSRAPPQRLRIEGAAPDGGDLAVLRIEPGQHTVKIQVCEAGFWTYCGTAYVELTANPGEFYRVYSSMSKTGGYIEVWIEELYSSHSVVPRMRFTGLTRHG</sequence>
<dbReference type="Proteomes" id="UP000298050">
    <property type="component" value="Unassembled WGS sequence"/>
</dbReference>
<comment type="caution">
    <text evidence="1">The sequence shown here is derived from an EMBL/GenBank/DDBJ whole genome shotgun (WGS) entry which is preliminary data.</text>
</comment>
<accession>A0A4Z0LU89</accession>
<evidence type="ECO:0000313" key="2">
    <source>
        <dbReference type="Proteomes" id="UP000298050"/>
    </source>
</evidence>
<reference evidence="1 2" key="1">
    <citation type="submission" date="2019-04" db="EMBL/GenBank/DDBJ databases">
        <title>Taxonomy of novel Haliea sp. from mangrove soil of West Coast of India.</title>
        <authorList>
            <person name="Verma A."/>
            <person name="Kumar P."/>
            <person name="Krishnamurthi S."/>
        </authorList>
    </citation>
    <scope>NUCLEOTIDE SEQUENCE [LARGE SCALE GENOMIC DNA]</scope>
    <source>
        <strain evidence="1 2">SAOS-164</strain>
    </source>
</reference>
<organism evidence="1 2">
    <name type="scientific">Mangrovimicrobium sediminis</name>
    <dbReference type="NCBI Taxonomy" id="2562682"/>
    <lineage>
        <taxon>Bacteria</taxon>
        <taxon>Pseudomonadati</taxon>
        <taxon>Pseudomonadota</taxon>
        <taxon>Gammaproteobacteria</taxon>
        <taxon>Cellvibrionales</taxon>
        <taxon>Halieaceae</taxon>
        <taxon>Mangrovimicrobium</taxon>
    </lineage>
</organism>
<proteinExistence type="predicted"/>
<name>A0A4Z0LU89_9GAMM</name>
<dbReference type="RefSeq" id="WP_135446548.1">
    <property type="nucleotide sequence ID" value="NZ_SRLE01000017.1"/>
</dbReference>